<keyword evidence="4" id="KW-0804">Transcription</keyword>
<evidence type="ECO:0000256" key="4">
    <source>
        <dbReference type="ARBA" id="ARBA00023163"/>
    </source>
</evidence>
<keyword evidence="9" id="KW-1185">Reference proteome</keyword>
<feature type="compositionally biased region" description="Polar residues" evidence="6">
    <location>
        <begin position="1"/>
        <end position="15"/>
    </location>
</feature>
<evidence type="ECO:0000256" key="6">
    <source>
        <dbReference type="SAM" id="MobiDB-lite"/>
    </source>
</evidence>
<comment type="subunit">
    <text evidence="1">Self-associates forming complexes of several hundred monomers.</text>
</comment>
<keyword evidence="3" id="KW-0805">Transcription regulation</keyword>
<comment type="caution">
    <text evidence="8">The sequence shown here is derived from an EMBL/GenBank/DDBJ whole genome shotgun (WGS) entry which is preliminary data.</text>
</comment>
<gene>
    <name evidence="8" type="ORF">MEUPH1_LOCUS8729</name>
</gene>
<evidence type="ECO:0000313" key="9">
    <source>
        <dbReference type="Proteomes" id="UP001160148"/>
    </source>
</evidence>
<dbReference type="EMBL" id="CARXXK010000002">
    <property type="protein sequence ID" value="CAI6352493.1"/>
    <property type="molecule type" value="Genomic_DNA"/>
</dbReference>
<evidence type="ECO:0000313" key="8">
    <source>
        <dbReference type="EMBL" id="CAI6352493.1"/>
    </source>
</evidence>
<comment type="function">
    <text evidence="5">Involved in transvection phenomena (= synapsis-dependent gene expression), where the synaptic pairing of chromosomes carrying genes with which zeste interacts influences the expression of these genes. Zeste binds to DNA and stimulates transcription from a nearby promoter.</text>
</comment>
<dbReference type="AlphaFoldDB" id="A0AAV0W9G6"/>
<proteinExistence type="predicted"/>
<dbReference type="InterPro" id="IPR028002">
    <property type="entry name" value="Myb_DNA-bind_5"/>
</dbReference>
<sequence length="340" mass="37927">MKRVTIQSGSQNEQETNLKKARQGRRNDRQLSFMVDYMVQNPHVATGKFHTLNGKNSLAGSWEDLVTNLNNLRNPGVKEKNVKSWKESWRDLKTKVSKKASALRNDKKRTGNKQIELAELSEIDNKVLGLVGYGYVEGTVCPDSFPEELPDDVEKLAGGNYDILNIVPTPLTIRPNQDPDIIGYTNEISSLIETNKTMTPHILINVPAESNTSFISETSIDHSSGKQPILPNISAKHSKFSNTPTTNLKKTKRDVKLNTQLSNARAVFTDLAKTNNQQLENCGKFEKSRAGPLTTSLNMFAESNKQMAAALNKMAENDEKRLLMDEKLVTILSTVISKLN</sequence>
<name>A0AAV0W9G6_9HEMI</name>
<dbReference type="Pfam" id="PF13873">
    <property type="entry name" value="Myb_DNA-bind_5"/>
    <property type="match status" value="1"/>
</dbReference>
<organism evidence="8 9">
    <name type="scientific">Macrosiphum euphorbiae</name>
    <name type="common">potato aphid</name>
    <dbReference type="NCBI Taxonomy" id="13131"/>
    <lineage>
        <taxon>Eukaryota</taxon>
        <taxon>Metazoa</taxon>
        <taxon>Ecdysozoa</taxon>
        <taxon>Arthropoda</taxon>
        <taxon>Hexapoda</taxon>
        <taxon>Insecta</taxon>
        <taxon>Pterygota</taxon>
        <taxon>Neoptera</taxon>
        <taxon>Paraneoptera</taxon>
        <taxon>Hemiptera</taxon>
        <taxon>Sternorrhyncha</taxon>
        <taxon>Aphidomorpha</taxon>
        <taxon>Aphidoidea</taxon>
        <taxon>Aphididae</taxon>
        <taxon>Macrosiphini</taxon>
        <taxon>Macrosiphum</taxon>
    </lineage>
</organism>
<evidence type="ECO:0000256" key="1">
    <source>
        <dbReference type="ARBA" id="ARBA00011764"/>
    </source>
</evidence>
<evidence type="ECO:0000256" key="5">
    <source>
        <dbReference type="ARBA" id="ARBA00025466"/>
    </source>
</evidence>
<evidence type="ECO:0000256" key="2">
    <source>
        <dbReference type="ARBA" id="ARBA00016807"/>
    </source>
</evidence>
<protein>
    <recommendedName>
        <fullName evidence="2">Regulatory protein zeste</fullName>
    </recommendedName>
</protein>
<evidence type="ECO:0000256" key="3">
    <source>
        <dbReference type="ARBA" id="ARBA00023015"/>
    </source>
</evidence>
<reference evidence="8 9" key="1">
    <citation type="submission" date="2023-01" db="EMBL/GenBank/DDBJ databases">
        <authorList>
            <person name="Whitehead M."/>
        </authorList>
    </citation>
    <scope>NUCLEOTIDE SEQUENCE [LARGE SCALE GENOMIC DNA]</scope>
</reference>
<feature type="domain" description="Myb/SANT-like DNA-binding" evidence="7">
    <location>
        <begin position="29"/>
        <end position="100"/>
    </location>
</feature>
<dbReference type="Proteomes" id="UP001160148">
    <property type="component" value="Unassembled WGS sequence"/>
</dbReference>
<accession>A0AAV0W9G6</accession>
<evidence type="ECO:0000259" key="7">
    <source>
        <dbReference type="Pfam" id="PF13873"/>
    </source>
</evidence>
<feature type="region of interest" description="Disordered" evidence="6">
    <location>
        <begin position="1"/>
        <end position="26"/>
    </location>
</feature>